<evidence type="ECO:0000256" key="1">
    <source>
        <dbReference type="SAM" id="Phobius"/>
    </source>
</evidence>
<feature type="transmembrane region" description="Helical" evidence="1">
    <location>
        <begin position="6"/>
        <end position="29"/>
    </location>
</feature>
<proteinExistence type="predicted"/>
<sequence length="87" mass="9974">MTTRHLISLVTGVLFLSILAPVGLSLWLAHRQVETKFIDELDMFSTRVALRTERVGEQAKKALRHIEAFQGVPCSDEHLLEMRRFVI</sequence>
<feature type="domain" description="Putative cyclic diguanylate phosphodiesterase CSS motif-containing" evidence="2">
    <location>
        <begin position="39"/>
        <end position="86"/>
    </location>
</feature>
<evidence type="ECO:0000259" key="2">
    <source>
        <dbReference type="Pfam" id="PF12792"/>
    </source>
</evidence>
<dbReference type="InterPro" id="IPR024744">
    <property type="entry name" value="CSS-motif_dom"/>
</dbReference>
<evidence type="ECO:0000313" key="4">
    <source>
        <dbReference type="Proteomes" id="UP000019194"/>
    </source>
</evidence>
<name>A0A7G2IMD7_CITFR</name>
<dbReference type="EMBL" id="CBWP010000028">
    <property type="protein sequence ID" value="CDL37603.1"/>
    <property type="molecule type" value="Genomic_DNA"/>
</dbReference>
<accession>A0A7G2IMD7</accession>
<dbReference type="Pfam" id="PF12792">
    <property type="entry name" value="CSS-motif"/>
    <property type="match status" value="1"/>
</dbReference>
<reference evidence="3 4" key="1">
    <citation type="submission" date="2013-10" db="EMBL/GenBank/DDBJ databases">
        <title>Antibiotic resistance diversity of beta-lactamase producers in the General Hospital Vienna.</title>
        <authorList>
            <person name="Barisic I."/>
            <person name="Mitteregger D."/>
            <person name="Hirschl A.M."/>
            <person name="Noehammer C."/>
            <person name="Wiesinger-Mayr H."/>
        </authorList>
    </citation>
    <scope>NUCLEOTIDE SEQUENCE [LARGE SCALE GENOMIC DNA]</scope>
    <source>
        <strain evidence="3 4">ISC11</strain>
    </source>
</reference>
<comment type="caution">
    <text evidence="3">The sequence shown here is derived from an EMBL/GenBank/DDBJ whole genome shotgun (WGS) entry which is preliminary data.</text>
</comment>
<dbReference type="AlphaFoldDB" id="A0A7G2IMD7"/>
<organism evidence="3 4">
    <name type="scientific">Citrobacter freundii</name>
    <dbReference type="NCBI Taxonomy" id="546"/>
    <lineage>
        <taxon>Bacteria</taxon>
        <taxon>Pseudomonadati</taxon>
        <taxon>Pseudomonadota</taxon>
        <taxon>Gammaproteobacteria</taxon>
        <taxon>Enterobacterales</taxon>
        <taxon>Enterobacteriaceae</taxon>
        <taxon>Citrobacter</taxon>
        <taxon>Citrobacter freundii complex</taxon>
    </lineage>
</organism>
<evidence type="ECO:0000313" key="3">
    <source>
        <dbReference type="EMBL" id="CDL37603.1"/>
    </source>
</evidence>
<keyword evidence="1" id="KW-0472">Membrane</keyword>
<protein>
    <submittedName>
        <fullName evidence="3">Uncharacterized protein ylaB</fullName>
    </submittedName>
</protein>
<dbReference type="Proteomes" id="UP000019194">
    <property type="component" value="Unassembled WGS sequence"/>
</dbReference>
<keyword evidence="1" id="KW-0812">Transmembrane</keyword>
<keyword evidence="1" id="KW-1133">Transmembrane helix</keyword>